<name>A0AAP5UZW5_9BURK</name>
<dbReference type="Proteomes" id="UP001246473">
    <property type="component" value="Unassembled WGS sequence"/>
</dbReference>
<reference evidence="3" key="1">
    <citation type="submission" date="2022-08" db="EMBL/GenBank/DDBJ databases">
        <authorList>
            <person name="Kim S.-J."/>
        </authorList>
    </citation>
    <scope>NUCLEOTIDE SEQUENCE</scope>
    <source>
        <strain evidence="3">KJ</strain>
    </source>
</reference>
<accession>A0AAP5UZW5</accession>
<dbReference type="AlphaFoldDB" id="A0AAP5UZW5"/>
<comment type="caution">
    <text evidence="3">The sequence shown here is derived from an EMBL/GenBank/DDBJ whole genome shotgun (WGS) entry which is preliminary data.</text>
</comment>
<feature type="compositionally biased region" description="Low complexity" evidence="1">
    <location>
        <begin position="239"/>
        <end position="252"/>
    </location>
</feature>
<evidence type="ECO:0000256" key="2">
    <source>
        <dbReference type="SAM" id="Phobius"/>
    </source>
</evidence>
<keyword evidence="2" id="KW-0812">Transmembrane</keyword>
<proteinExistence type="predicted"/>
<dbReference type="EMBL" id="JANSLM010000018">
    <property type="protein sequence ID" value="MDT8842609.1"/>
    <property type="molecule type" value="Genomic_DNA"/>
</dbReference>
<gene>
    <name evidence="3" type="ORF">ParKJ_34805</name>
</gene>
<feature type="region of interest" description="Disordered" evidence="1">
    <location>
        <begin position="150"/>
        <end position="203"/>
    </location>
</feature>
<feature type="transmembrane region" description="Helical" evidence="2">
    <location>
        <begin position="58"/>
        <end position="78"/>
    </location>
</feature>
<sequence>MDMREIQRLHAQFAPDSMVIDLPRQIAALPAPGEFAKDPAPSARARWMNAGPLARRSALAVAVAAIVGMAGMGAATVYKTWRAGHPTAPVATQAQKSADQTTPAIDDGTAPLYKEINAAPARPVQAATALSASDFANAASLGLTADQFRSSMKTPTRSGTAAVSPPLTAEAERAAASPIHRAGSNREQPTVAPQPAPAPTPVASAASNAAVSVPTVTAAPKIAPVVTAAAQSATATTTAAAPAPTVPGAEPAKPAHPVRRHISRPRAEAPSEPDTPAKPAAPTRAGSTEVQMF</sequence>
<feature type="region of interest" description="Disordered" evidence="1">
    <location>
        <begin position="239"/>
        <end position="293"/>
    </location>
</feature>
<evidence type="ECO:0000256" key="1">
    <source>
        <dbReference type="SAM" id="MobiDB-lite"/>
    </source>
</evidence>
<evidence type="ECO:0000313" key="4">
    <source>
        <dbReference type="Proteomes" id="UP001246473"/>
    </source>
</evidence>
<organism evidence="3 4">
    <name type="scientific">Paraburkholderia fungorum</name>
    <dbReference type="NCBI Taxonomy" id="134537"/>
    <lineage>
        <taxon>Bacteria</taxon>
        <taxon>Pseudomonadati</taxon>
        <taxon>Pseudomonadota</taxon>
        <taxon>Betaproteobacteria</taxon>
        <taxon>Burkholderiales</taxon>
        <taxon>Burkholderiaceae</taxon>
        <taxon>Paraburkholderia</taxon>
    </lineage>
</organism>
<protein>
    <submittedName>
        <fullName evidence="3">Uncharacterized protein</fullName>
    </submittedName>
</protein>
<keyword evidence="2" id="KW-0472">Membrane</keyword>
<feature type="compositionally biased region" description="Polar residues" evidence="1">
    <location>
        <begin position="150"/>
        <end position="161"/>
    </location>
</feature>
<dbReference type="RefSeq" id="WP_106355654.1">
    <property type="nucleotide sequence ID" value="NZ_JANSLM010000018.1"/>
</dbReference>
<keyword evidence="2" id="KW-1133">Transmembrane helix</keyword>
<evidence type="ECO:0000313" key="3">
    <source>
        <dbReference type="EMBL" id="MDT8842609.1"/>
    </source>
</evidence>